<evidence type="ECO:0000256" key="1">
    <source>
        <dbReference type="SAM" id="MobiDB-lite"/>
    </source>
</evidence>
<dbReference type="GO" id="GO:0004803">
    <property type="term" value="F:transposase activity"/>
    <property type="evidence" value="ECO:0007669"/>
    <property type="project" value="InterPro"/>
</dbReference>
<protein>
    <recommendedName>
        <fullName evidence="2">Transposase IS200-like domain-containing protein</fullName>
    </recommendedName>
</protein>
<dbReference type="GO" id="GO:0006313">
    <property type="term" value="P:DNA transposition"/>
    <property type="evidence" value="ECO:0007669"/>
    <property type="project" value="InterPro"/>
</dbReference>
<dbReference type="Pfam" id="PF01797">
    <property type="entry name" value="Y1_Tnp"/>
    <property type="match status" value="1"/>
</dbReference>
<sequence>MGRPKRADEAGGIYHALNRGNARGAIFDKPDDFDAFERILAEGLLRYPCQILAYQLMPNHWHLVLRPTADGGLSDFLRWITLTHTMRRHAHQQTSGEGHIYQGRFKSFPVQDDGHFLAVCRYVERNALQAGLVAAAEDWKWGSLASWLAGPRRSPKLLTSWPIKRPARWKDRVNQAMAEKEVDAIRLAIRRGSPFGDPDWTQSTACRLNLDSTLRPRGRPKKATRDTNKES</sequence>
<accession>A0A2S8G017</accession>
<name>A0A2S8G017_9BACT</name>
<comment type="caution">
    <text evidence="3">The sequence shown here is derived from an EMBL/GenBank/DDBJ whole genome shotgun (WGS) entry which is preliminary data.</text>
</comment>
<dbReference type="OrthoDB" id="277009at2"/>
<dbReference type="PANTHER" id="PTHR34322">
    <property type="entry name" value="TRANSPOSASE, Y1_TNP DOMAIN-CONTAINING"/>
    <property type="match status" value="1"/>
</dbReference>
<evidence type="ECO:0000313" key="3">
    <source>
        <dbReference type="EMBL" id="PQO37792.1"/>
    </source>
</evidence>
<dbReference type="EMBL" id="PUHY01000005">
    <property type="protein sequence ID" value="PQO37792.1"/>
    <property type="molecule type" value="Genomic_DNA"/>
</dbReference>
<dbReference type="RefSeq" id="WP_105329041.1">
    <property type="nucleotide sequence ID" value="NZ_PUHY01000005.1"/>
</dbReference>
<reference evidence="3 4" key="1">
    <citation type="submission" date="2018-02" db="EMBL/GenBank/DDBJ databases">
        <title>Comparative genomes isolates from brazilian mangrove.</title>
        <authorList>
            <person name="Araujo J.E."/>
            <person name="Taketani R.G."/>
            <person name="Silva M.C.P."/>
            <person name="Loureco M.V."/>
            <person name="Andreote F.D."/>
        </authorList>
    </citation>
    <scope>NUCLEOTIDE SEQUENCE [LARGE SCALE GENOMIC DNA]</scope>
    <source>
        <strain evidence="3 4">Hex-1 MGV</strain>
    </source>
</reference>
<feature type="domain" description="Transposase IS200-like" evidence="2">
    <location>
        <begin position="9"/>
        <end position="126"/>
    </location>
</feature>
<dbReference type="Proteomes" id="UP000238322">
    <property type="component" value="Unassembled WGS sequence"/>
</dbReference>
<organism evidence="3 4">
    <name type="scientific">Blastopirellula marina</name>
    <dbReference type="NCBI Taxonomy" id="124"/>
    <lineage>
        <taxon>Bacteria</taxon>
        <taxon>Pseudomonadati</taxon>
        <taxon>Planctomycetota</taxon>
        <taxon>Planctomycetia</taxon>
        <taxon>Pirellulales</taxon>
        <taxon>Pirellulaceae</taxon>
        <taxon>Blastopirellula</taxon>
    </lineage>
</organism>
<dbReference type="PANTHER" id="PTHR34322:SF2">
    <property type="entry name" value="TRANSPOSASE IS200-LIKE DOMAIN-CONTAINING PROTEIN"/>
    <property type="match status" value="1"/>
</dbReference>
<dbReference type="InterPro" id="IPR002686">
    <property type="entry name" value="Transposase_17"/>
</dbReference>
<dbReference type="AlphaFoldDB" id="A0A2S8G017"/>
<dbReference type="Gene3D" id="3.30.70.1290">
    <property type="entry name" value="Transposase IS200-like"/>
    <property type="match status" value="1"/>
</dbReference>
<dbReference type="GO" id="GO:0003677">
    <property type="term" value="F:DNA binding"/>
    <property type="evidence" value="ECO:0007669"/>
    <property type="project" value="InterPro"/>
</dbReference>
<evidence type="ECO:0000313" key="4">
    <source>
        <dbReference type="Proteomes" id="UP000238322"/>
    </source>
</evidence>
<proteinExistence type="predicted"/>
<dbReference type="SUPFAM" id="SSF143422">
    <property type="entry name" value="Transposase IS200-like"/>
    <property type="match status" value="1"/>
</dbReference>
<dbReference type="InterPro" id="IPR036515">
    <property type="entry name" value="Transposase_17_sf"/>
</dbReference>
<feature type="region of interest" description="Disordered" evidence="1">
    <location>
        <begin position="211"/>
        <end position="231"/>
    </location>
</feature>
<gene>
    <name evidence="3" type="ORF">C5Y83_07560</name>
</gene>
<evidence type="ECO:0000259" key="2">
    <source>
        <dbReference type="SMART" id="SM01321"/>
    </source>
</evidence>
<dbReference type="SMART" id="SM01321">
    <property type="entry name" value="Y1_Tnp"/>
    <property type="match status" value="1"/>
</dbReference>